<dbReference type="InterPro" id="IPR037508">
    <property type="entry name" value="Msb1/Mug8"/>
</dbReference>
<feature type="compositionally biased region" description="Polar residues" evidence="1">
    <location>
        <begin position="908"/>
        <end position="921"/>
    </location>
</feature>
<feature type="compositionally biased region" description="Basic and acidic residues" evidence="1">
    <location>
        <begin position="1033"/>
        <end position="1069"/>
    </location>
</feature>
<organism evidence="3 4">
    <name type="scientific">Friedmanniomyces endolithicus</name>
    <dbReference type="NCBI Taxonomy" id="329885"/>
    <lineage>
        <taxon>Eukaryota</taxon>
        <taxon>Fungi</taxon>
        <taxon>Dikarya</taxon>
        <taxon>Ascomycota</taxon>
        <taxon>Pezizomycotina</taxon>
        <taxon>Dothideomycetes</taxon>
        <taxon>Dothideomycetidae</taxon>
        <taxon>Mycosphaerellales</taxon>
        <taxon>Teratosphaeriaceae</taxon>
        <taxon>Friedmanniomyces</taxon>
    </lineage>
</organism>
<feature type="region of interest" description="Disordered" evidence="1">
    <location>
        <begin position="555"/>
        <end position="625"/>
    </location>
</feature>
<accession>A0AAN6KAF9</accession>
<feature type="region of interest" description="Disordered" evidence="1">
    <location>
        <begin position="746"/>
        <end position="1140"/>
    </location>
</feature>
<feature type="compositionally biased region" description="Basic and acidic residues" evidence="1">
    <location>
        <begin position="603"/>
        <end position="625"/>
    </location>
</feature>
<feature type="compositionally biased region" description="Basic and acidic residues" evidence="1">
    <location>
        <begin position="1079"/>
        <end position="1114"/>
    </location>
</feature>
<feature type="compositionally biased region" description="Acidic residues" evidence="1">
    <location>
        <begin position="767"/>
        <end position="776"/>
    </location>
</feature>
<name>A0AAN6KAF9_9PEZI</name>
<dbReference type="InterPro" id="IPR012965">
    <property type="entry name" value="Msb1/Mug8_dom"/>
</dbReference>
<evidence type="ECO:0000256" key="1">
    <source>
        <dbReference type="SAM" id="MobiDB-lite"/>
    </source>
</evidence>
<feature type="domain" description="Meiotically up-regulated protein Msb1/Mug8" evidence="2">
    <location>
        <begin position="46"/>
        <end position="527"/>
    </location>
</feature>
<dbReference type="Pfam" id="PF08101">
    <property type="entry name" value="Msb1-Mug8_dom"/>
    <property type="match status" value="1"/>
</dbReference>
<feature type="compositionally biased region" description="Basic and acidic residues" evidence="1">
    <location>
        <begin position="784"/>
        <end position="796"/>
    </location>
</feature>
<dbReference type="AlphaFoldDB" id="A0AAN6KAF9"/>
<dbReference type="PANTHER" id="PTHR28093">
    <property type="entry name" value="MORPHOGENESIS-RELATED PROTEIN MSB1"/>
    <property type="match status" value="1"/>
</dbReference>
<feature type="region of interest" description="Disordered" evidence="1">
    <location>
        <begin position="382"/>
        <end position="420"/>
    </location>
</feature>
<reference evidence="3" key="1">
    <citation type="submission" date="2023-06" db="EMBL/GenBank/DDBJ databases">
        <title>Black Yeasts Isolated from many extreme environments.</title>
        <authorList>
            <person name="Coleine C."/>
            <person name="Stajich J.E."/>
            <person name="Selbmann L."/>
        </authorList>
    </citation>
    <scope>NUCLEOTIDE SEQUENCE</scope>
    <source>
        <strain evidence="3">CCFEE 5200</strain>
    </source>
</reference>
<keyword evidence="4" id="KW-1185">Reference proteome</keyword>
<feature type="compositionally biased region" description="Polar residues" evidence="1">
    <location>
        <begin position="866"/>
        <end position="876"/>
    </location>
</feature>
<comment type="caution">
    <text evidence="3">The sequence shown here is derived from an EMBL/GenBank/DDBJ whole genome shotgun (WGS) entry which is preliminary data.</text>
</comment>
<dbReference type="PANTHER" id="PTHR28093:SF1">
    <property type="entry name" value="MORPHOGENESIS-RELATED PROTEIN MSB1"/>
    <property type="match status" value="1"/>
</dbReference>
<feature type="compositionally biased region" description="Polar residues" evidence="1">
    <location>
        <begin position="11"/>
        <end position="28"/>
    </location>
</feature>
<feature type="compositionally biased region" description="Basic and acidic residues" evidence="1">
    <location>
        <begin position="818"/>
        <end position="831"/>
    </location>
</feature>
<feature type="compositionally biased region" description="Polar residues" evidence="1">
    <location>
        <begin position="410"/>
        <end position="420"/>
    </location>
</feature>
<gene>
    <name evidence="3" type="primary">MSB1_3</name>
    <name evidence="3" type="ORF">LTR91_015213</name>
</gene>
<evidence type="ECO:0000259" key="2">
    <source>
        <dbReference type="Pfam" id="PF08101"/>
    </source>
</evidence>
<feature type="compositionally biased region" description="Polar residues" evidence="1">
    <location>
        <begin position="965"/>
        <end position="980"/>
    </location>
</feature>
<protein>
    <submittedName>
        <fullName evidence="3">Multicopy suppressor of a budding defect</fullName>
    </submittedName>
</protein>
<proteinExistence type="predicted"/>
<evidence type="ECO:0000313" key="4">
    <source>
        <dbReference type="Proteomes" id="UP001175353"/>
    </source>
</evidence>
<evidence type="ECO:0000313" key="3">
    <source>
        <dbReference type="EMBL" id="KAK0972357.1"/>
    </source>
</evidence>
<feature type="region of interest" description="Disordered" evidence="1">
    <location>
        <begin position="1"/>
        <end position="35"/>
    </location>
</feature>
<dbReference type="EMBL" id="JAUJLE010000170">
    <property type="protein sequence ID" value="KAK0972357.1"/>
    <property type="molecule type" value="Genomic_DNA"/>
</dbReference>
<dbReference type="Proteomes" id="UP001175353">
    <property type="component" value="Unassembled WGS sequence"/>
</dbReference>
<sequence>MPLFSRLKNKGAQTASKSKTQPDLSNGIPTAPVKPRWQSTWSSRTIDPEEVEELVHACTAELKLRGDALNAPFLLLPFRPGTDASSARPFIRDFYKSNGEGSPKYRAASLAQELRLTEAPVLCSIIKWCWSRMPGGVLSWPVYNGFLTGERDSNMARNAFHTFVPIGAGSEARTNIIFDFFNLLAAIAAHGKMNGLGGRKLSRLAGWWAFEHSDDGKGFEGGYRSWTTAADASSHLFFAYLRSQSPDAHPSMNVIERIPRSLQALLASTEYPPETPTLLQRSTPRVVLLVDAVSPTPFALLRRAKHFEYRDRDRVLREYSEFDDPLDALTDECKRVLYAISSINSAAALSRSGNVGKTGQESWSAFQNMGFSDLDQTVLSNKASNHSNGMHGMNGSANSAGQGLRAAPRSRNNGNRPTTPSWADFLSSGFSEDDLPRTNPAFSMPSGNMLPPIGSRTPSRQVNGGDDVLAPGEMAAIVNVELDDAFWWVWMTSLSGEEPADRKSVFGRCALIETTVLNGKWLIMEEQVKGASPDPAEEAYIAPKKSSIFSFTKRGKSKEMKMKSDNASFAPSEPLERVTSPTPSKGSLAPDQAYRIKSAAAELARRQTDRDGDTNQRRGRYDDAASVKTSSMMTMGMMSEASPAMRWANAYDKNATRKQYLGDSFAGKGLSADDPSNRTSSVMLFNDGASSVMPTAPALSPGTSMFPSDAMQDRELPALPREEQAVVGAYTSQPTELLADNVAYADSPQEPRTLPSKAPEVHVSPADDNEVLEEPEQIPLPETTYHEHSNPLEKELGMGVPPVSPTRIGRKPVPRSGDLSEHPAFRQKPVDEPEVESNFPAQPPRSSQSPTNPAAIAAQRAMEVQAPSSSPESQKYAQPPLKKQGGLKKLFGRKKDNPNRNSLDAAAQPNTNGLAPPSESNLGRRLSLMRKKPSPRSTPRASQPAIPQTTPESIQEPTMPDSHSHFQGSMASLSQVNTPPDANPHEEFSRFDQGPVEMSAYPYSDDGDEYEGLHAPAPQRFNTALASRIAPEGQREPEHEPAHDPEPESEHEPEDARNFVTPMERRSDMAEDAQSEASMDDHRQPESDPSQDRWAKIRENAAKRAARASEEQSTKSRPSQSVRETDDGETSGEESRSSLLWLSLQKSRRVLTQFLAIESRVARIKARVAELTGNIDGPHNGVSRK</sequence>
<feature type="compositionally biased region" description="Polar residues" evidence="1">
    <location>
        <begin position="935"/>
        <end position="956"/>
    </location>
</feature>